<dbReference type="InterPro" id="IPR035963">
    <property type="entry name" value="FERM_2"/>
</dbReference>
<dbReference type="InterPro" id="IPR000798">
    <property type="entry name" value="Ez/rad/moesin-like"/>
</dbReference>
<dbReference type="PROSITE" id="PS00661">
    <property type="entry name" value="FERM_2"/>
    <property type="match status" value="1"/>
</dbReference>
<accession>A0A8J0VH83</accession>
<dbReference type="CTD" id="398970"/>
<dbReference type="AGR" id="Xenbase:XB-GENE-1006081"/>
<dbReference type="PIRSF" id="PIRSF002304">
    <property type="entry name" value="Membrane_skeletal_4_1"/>
    <property type="match status" value="1"/>
</dbReference>
<dbReference type="FunFam" id="3.10.20.90:FF:000002">
    <property type="entry name" value="Erythrocyte protein band 4.1-like 3"/>
    <property type="match status" value="1"/>
</dbReference>
<dbReference type="PANTHER" id="PTHR23280:SF20">
    <property type="entry name" value="BAND 4.1-LIKE PROTEIN 3"/>
    <property type="match status" value="1"/>
</dbReference>
<dbReference type="Gene3D" id="1.20.80.10">
    <property type="match status" value="1"/>
</dbReference>
<dbReference type="InterPro" id="IPR011993">
    <property type="entry name" value="PH-like_dom_sf"/>
</dbReference>
<dbReference type="SUPFAM" id="SSF47031">
    <property type="entry name" value="Second domain of FERM"/>
    <property type="match status" value="1"/>
</dbReference>
<organism evidence="8 9">
    <name type="scientific">Xenopus laevis</name>
    <name type="common">African clawed frog</name>
    <dbReference type="NCBI Taxonomy" id="8355"/>
    <lineage>
        <taxon>Eukaryota</taxon>
        <taxon>Metazoa</taxon>
        <taxon>Chordata</taxon>
        <taxon>Craniata</taxon>
        <taxon>Vertebrata</taxon>
        <taxon>Euteleostomi</taxon>
        <taxon>Amphibia</taxon>
        <taxon>Batrachia</taxon>
        <taxon>Anura</taxon>
        <taxon>Pipoidea</taxon>
        <taxon>Pipidae</taxon>
        <taxon>Xenopodinae</taxon>
        <taxon>Xenopus</taxon>
        <taxon>Xenopus</taxon>
    </lineage>
</organism>
<dbReference type="FunFam" id="1.20.80.10:FF:000001">
    <property type="entry name" value="Erythrocyte membrane protein band 4.1"/>
    <property type="match status" value="1"/>
</dbReference>
<keyword evidence="8" id="KW-1185">Reference proteome</keyword>
<name>A0A8J0VH83_XENLA</name>
<evidence type="ECO:0000256" key="3">
    <source>
        <dbReference type="ARBA" id="ARBA00022553"/>
    </source>
</evidence>
<evidence type="ECO:0000256" key="5">
    <source>
        <dbReference type="ARBA" id="ARBA00023212"/>
    </source>
</evidence>
<feature type="compositionally biased region" description="Low complexity" evidence="6">
    <location>
        <begin position="87"/>
        <end position="100"/>
    </location>
</feature>
<feature type="compositionally biased region" description="Basic and acidic residues" evidence="6">
    <location>
        <begin position="58"/>
        <end position="73"/>
    </location>
</feature>
<keyword evidence="5" id="KW-0206">Cytoskeleton</keyword>
<dbReference type="CDD" id="cd14473">
    <property type="entry name" value="FERM_B-lobe"/>
    <property type="match status" value="1"/>
</dbReference>
<dbReference type="InterPro" id="IPR008379">
    <property type="entry name" value="Band_4.1_C"/>
</dbReference>
<dbReference type="InterPro" id="IPR014847">
    <property type="entry name" value="FA"/>
</dbReference>
<keyword evidence="4" id="KW-0009">Actin-binding</keyword>
<reference evidence="9" key="1">
    <citation type="submission" date="2025-08" db="UniProtKB">
        <authorList>
            <consortium name="RefSeq"/>
        </authorList>
    </citation>
    <scope>IDENTIFICATION</scope>
    <source>
        <strain evidence="9">J_2021</strain>
        <tissue evidence="9">Erythrocytes</tissue>
    </source>
</reference>
<evidence type="ECO:0000256" key="1">
    <source>
        <dbReference type="ARBA" id="ARBA00004245"/>
    </source>
</evidence>
<dbReference type="InterPro" id="IPR019747">
    <property type="entry name" value="FERM_CS"/>
</dbReference>
<dbReference type="InterPro" id="IPR018979">
    <property type="entry name" value="FERM_N"/>
</dbReference>
<dbReference type="SMART" id="SM00295">
    <property type="entry name" value="B41"/>
    <property type="match status" value="1"/>
</dbReference>
<dbReference type="Proteomes" id="UP000186698">
    <property type="component" value="Chromosome 6L"/>
</dbReference>
<dbReference type="PROSITE" id="PS50057">
    <property type="entry name" value="FERM_3"/>
    <property type="match status" value="1"/>
</dbReference>
<dbReference type="InterPro" id="IPR019749">
    <property type="entry name" value="Band_41_domain"/>
</dbReference>
<dbReference type="SUPFAM" id="SSF50729">
    <property type="entry name" value="PH domain-like"/>
    <property type="match status" value="1"/>
</dbReference>
<dbReference type="GO" id="GO:0005886">
    <property type="term" value="C:plasma membrane"/>
    <property type="evidence" value="ECO:0007669"/>
    <property type="project" value="TreeGrafter"/>
</dbReference>
<proteinExistence type="predicted"/>
<dbReference type="InterPro" id="IPR007477">
    <property type="entry name" value="SAB_dom"/>
</dbReference>
<evidence type="ECO:0000256" key="6">
    <source>
        <dbReference type="SAM" id="MobiDB-lite"/>
    </source>
</evidence>
<dbReference type="Gene3D" id="2.30.29.30">
    <property type="entry name" value="Pleckstrin-homology domain (PH domain)/Phosphotyrosine-binding domain (PTB)"/>
    <property type="match status" value="1"/>
</dbReference>
<evidence type="ECO:0000313" key="9">
    <source>
        <dbReference type="RefSeq" id="XP_018121855.1"/>
    </source>
</evidence>
<feature type="region of interest" description="Disordered" evidence="6">
    <location>
        <begin position="1"/>
        <end position="105"/>
    </location>
</feature>
<dbReference type="Pfam" id="PF04382">
    <property type="entry name" value="SAB"/>
    <property type="match status" value="1"/>
</dbReference>
<gene>
    <name evidence="9 10" type="primary">epb41l3.L</name>
    <name evidence="9" type="synonym">dal-1</name>
    <name evidence="9" type="synonym">dal1</name>
    <name evidence="9" type="synonym">epb41l3</name>
</gene>
<dbReference type="RefSeq" id="XP_018121855.1">
    <property type="nucleotide sequence ID" value="XM_018266366.2"/>
</dbReference>
<dbReference type="Pfam" id="PF09380">
    <property type="entry name" value="FERM_C"/>
    <property type="match status" value="1"/>
</dbReference>
<evidence type="ECO:0000313" key="8">
    <source>
        <dbReference type="Proteomes" id="UP000186698"/>
    </source>
</evidence>
<evidence type="ECO:0000259" key="7">
    <source>
        <dbReference type="PROSITE" id="PS50057"/>
    </source>
</evidence>
<dbReference type="PRINTS" id="PR00661">
    <property type="entry name" value="ERMFAMILY"/>
</dbReference>
<dbReference type="InterPro" id="IPR014352">
    <property type="entry name" value="FERM/acyl-CoA-bd_prot_sf"/>
</dbReference>
<evidence type="ECO:0000256" key="2">
    <source>
        <dbReference type="ARBA" id="ARBA00022490"/>
    </source>
</evidence>
<keyword evidence="2" id="KW-0963">Cytoplasm</keyword>
<dbReference type="CDD" id="cd17203">
    <property type="entry name" value="FERM_F1_EPB41L3"/>
    <property type="match status" value="1"/>
</dbReference>
<dbReference type="GO" id="GO:0005198">
    <property type="term" value="F:structural molecule activity"/>
    <property type="evidence" value="ECO:0007669"/>
    <property type="project" value="InterPro"/>
</dbReference>
<dbReference type="GO" id="GO:0003779">
    <property type="term" value="F:actin binding"/>
    <property type="evidence" value="ECO:0007669"/>
    <property type="project" value="UniProtKB-KW"/>
</dbReference>
<dbReference type="GO" id="GO:0030866">
    <property type="term" value="P:cortical actin cytoskeleton organization"/>
    <property type="evidence" value="ECO:0007669"/>
    <property type="project" value="InterPro"/>
</dbReference>
<dbReference type="SMART" id="SM01195">
    <property type="entry name" value="FA"/>
    <property type="match status" value="1"/>
</dbReference>
<feature type="domain" description="FERM" evidence="7">
    <location>
        <begin position="108"/>
        <end position="389"/>
    </location>
</feature>
<dbReference type="Xenbase" id="XB-GENE-1006081">
    <property type="gene designation" value="epb41l3.L"/>
</dbReference>
<comment type="subcellular location">
    <subcellularLocation>
        <location evidence="1">Cytoplasm</location>
        <location evidence="1">Cytoskeleton</location>
    </subcellularLocation>
</comment>
<dbReference type="SUPFAM" id="SSF54236">
    <property type="entry name" value="Ubiquitin-like"/>
    <property type="match status" value="1"/>
</dbReference>
<feature type="compositionally biased region" description="Low complexity" evidence="6">
    <location>
        <begin position="526"/>
        <end position="538"/>
    </location>
</feature>
<dbReference type="CDD" id="cd13184">
    <property type="entry name" value="FERM_C_4_1_family"/>
    <property type="match status" value="1"/>
</dbReference>
<keyword evidence="3" id="KW-0597">Phosphoprotein</keyword>
<feature type="region of interest" description="Disordered" evidence="6">
    <location>
        <begin position="516"/>
        <end position="547"/>
    </location>
</feature>
<dbReference type="OrthoDB" id="6589456at2759"/>
<dbReference type="InterPro" id="IPR019748">
    <property type="entry name" value="FERM_central"/>
</dbReference>
<dbReference type="GO" id="GO:0005856">
    <property type="term" value="C:cytoskeleton"/>
    <property type="evidence" value="ECO:0007669"/>
    <property type="project" value="UniProtKB-SubCell"/>
</dbReference>
<dbReference type="Pfam" id="PF00373">
    <property type="entry name" value="FERM_M"/>
    <property type="match status" value="1"/>
</dbReference>
<dbReference type="GO" id="GO:0031032">
    <property type="term" value="P:actomyosin structure organization"/>
    <property type="evidence" value="ECO:0007669"/>
    <property type="project" value="TreeGrafter"/>
</dbReference>
<dbReference type="Gene3D" id="3.10.20.90">
    <property type="entry name" value="Phosphatidylinositol 3-kinase Catalytic Subunit, Chain A, domain 1"/>
    <property type="match status" value="1"/>
</dbReference>
<dbReference type="Pfam" id="PF08736">
    <property type="entry name" value="FA"/>
    <property type="match status" value="1"/>
</dbReference>
<feature type="region of interest" description="Disordered" evidence="6">
    <location>
        <begin position="483"/>
        <end position="504"/>
    </location>
</feature>
<protein>
    <submittedName>
        <fullName evidence="9">Erythrocyte membrane protein band 4.1-like 3 L homeolog isoform X11</fullName>
    </submittedName>
</protein>
<dbReference type="InterPro" id="IPR000299">
    <property type="entry name" value="FERM_domain"/>
</dbReference>
<feature type="compositionally biased region" description="Basic and acidic residues" evidence="6">
    <location>
        <begin position="9"/>
        <end position="20"/>
    </location>
</feature>
<dbReference type="InterPro" id="IPR029071">
    <property type="entry name" value="Ubiquitin-like_domsf"/>
</dbReference>
<dbReference type="Pfam" id="PF09379">
    <property type="entry name" value="FERM_N"/>
    <property type="match status" value="1"/>
</dbReference>
<dbReference type="PRINTS" id="PR00935">
    <property type="entry name" value="BAND41"/>
</dbReference>
<dbReference type="GeneID" id="398970"/>
<evidence type="ECO:0000256" key="4">
    <source>
        <dbReference type="ARBA" id="ARBA00023203"/>
    </source>
</evidence>
<dbReference type="AlphaFoldDB" id="A0A8J0VH83"/>
<sequence>MTSETGSESDSKKDQEKDQQDPAQQKGVPGTQQEQQDGEDHQNVENFPAAAAHSTPLKAEKNPDRDWDKEATKQLEYQQLEDDKVSQKSGSSKLSKSPLKAAKRPKNMQAKVMLLDGSEYTCEVEKRSKGQVLFDKVCEHLNLLEKDYFGLAYQDSENQKNWLDPSKEIKKQTRNGAWHFSFNVKFYPPDPSQLSEDITRYYLCLQLRDDIVCGRLPCSFVTLALLGSYTVQSELGDYDPEEYGSDYVSEFRFAPNQTKELEDKVVELHKSYRGMTPAEAEMHFLENAKKLSMYGVDLHHAKDSEGVEIMLGVCASGLLIYRDRLRINRFAWPKVLKISYKRNNFYIKIRPGEFEQFESTIGFKLPNHRAAKRLWKVCVEHHTFFRLLMPEAPPKKFLTLGSKFRYSGRTQAQTRRASALIDRPAPYFERSSSKRYTMSRSLDGASVNENHDLYMKDSVSATEVGTGPYITAKGISQTNLITTVTPEKKAEEEKDEKEEEEKKKKVEIITTVTTVRHDTKTDSEQTDTAADGETTATESDQEEDTYAKTQEFDRNQEELMKHQTNISELKRTFLETSTDTTGGEWEKRLSTSPVRLVTRHEEAPMIEPLVPEETKEEREKREIQMALERTSYSMLESQPGDIVKKLREARATSPVATSHQIIMQKTIPSSPEGTEDWVIVDKLPTKVVDGESKTIVTYKVKTVSGEMPAGTFKTSPLGGQSLDALKMELRSREEDSKQKMYTLGRSYDAVSGKVVTMTSKAREGEKEKTQQSTFEIVQKLEKDIAETMKIAPGTGEYEILEPIGDDKGRKVQEGPPVKRRTSETLTPIKESDSQLASPIEETLKKVHDRDVEKKLIESVTFGKADQFQDYEIIKADVPAWKDKKLSEWRYTRDQPFTIATAHYVTETSASKVTKQSSGEKTLEGSDIYSLLESTRKPSEFLGEVTSTSQSWAQRKETTTEWDSSSKGQEDIEQKTKEKVVQGIVSLEESQVGSVHASGDASELAVTVIASSLKGVEGSTVKKEPDEDLAVDASACYAQEEQHGSKLHDSELLDGKPQIESPVVKTEIITFGTIAEGEKPDISTKDVPVVHTETKTITYESSETGARTDTDPGMLMSAQTITSETFGTTTTTHITKTVKGGISETRIEKRIVITGDADIDHDQALAQAIKEAKEQHPDMSVTKVVVHKETEITPEDGEE</sequence>
<evidence type="ECO:0000313" key="10">
    <source>
        <dbReference type="Xenbase" id="XB-GENE-1006081"/>
    </source>
</evidence>
<feature type="region of interest" description="Disordered" evidence="6">
    <location>
        <begin position="942"/>
        <end position="974"/>
    </location>
</feature>
<dbReference type="FunFam" id="2.30.29.30:FF:000001">
    <property type="entry name" value="Erythrocyte membrane protein band 4.1"/>
    <property type="match status" value="1"/>
</dbReference>
<dbReference type="SMART" id="SM01196">
    <property type="entry name" value="FERM_C"/>
    <property type="match status" value="1"/>
</dbReference>
<dbReference type="PANTHER" id="PTHR23280">
    <property type="entry name" value="4.1 G PROTEIN"/>
    <property type="match status" value="1"/>
</dbReference>
<dbReference type="InterPro" id="IPR018980">
    <property type="entry name" value="FERM_PH-like_C"/>
</dbReference>
<dbReference type="InterPro" id="IPR030691">
    <property type="entry name" value="Band4.1-L3_FERM_F1"/>
</dbReference>
<dbReference type="Pfam" id="PF05902">
    <property type="entry name" value="4_1_CTD"/>
    <property type="match status" value="1"/>
</dbReference>